<keyword evidence="3" id="KW-1185">Reference proteome</keyword>
<gene>
    <name evidence="1" type="ORF">L0P79_14145</name>
    <name evidence="2" type="ORF">NE579_11280</name>
</gene>
<name>A0AAW5JNY3_9FIRM</name>
<reference evidence="2" key="2">
    <citation type="submission" date="2022-06" db="EMBL/GenBank/DDBJ databases">
        <title>Isolation of gut microbiota from human fecal samples.</title>
        <authorList>
            <person name="Pamer E.G."/>
            <person name="Barat B."/>
            <person name="Waligurski E."/>
            <person name="Medina S."/>
            <person name="Paddock L."/>
            <person name="Mostad J."/>
        </authorList>
    </citation>
    <scope>NUCLEOTIDE SEQUENCE</scope>
    <source>
        <strain evidence="2">DFI.9.91</strain>
    </source>
</reference>
<evidence type="ECO:0000313" key="4">
    <source>
        <dbReference type="Proteomes" id="UP001204562"/>
    </source>
</evidence>
<dbReference type="AlphaFoldDB" id="A0AAW5JNY3"/>
<organism evidence="2 4">
    <name type="scientific">Intestinimonas massiliensis</name>
    <name type="common">ex Afouda et al. 2020</name>
    <dbReference type="NCBI Taxonomy" id="1673721"/>
    <lineage>
        <taxon>Bacteria</taxon>
        <taxon>Bacillati</taxon>
        <taxon>Bacillota</taxon>
        <taxon>Clostridia</taxon>
        <taxon>Eubacteriales</taxon>
        <taxon>Intestinimonas</taxon>
    </lineage>
</organism>
<evidence type="ECO:0000313" key="1">
    <source>
        <dbReference type="EMBL" id="MCG4528197.1"/>
    </source>
</evidence>
<dbReference type="Proteomes" id="UP001200313">
    <property type="component" value="Unassembled WGS sequence"/>
</dbReference>
<protein>
    <submittedName>
        <fullName evidence="2">Uncharacterized protein</fullName>
    </submittedName>
</protein>
<accession>A0AAW5JNY3</accession>
<dbReference type="EMBL" id="JAKNJB010000028">
    <property type="protein sequence ID" value="MCG4528197.1"/>
    <property type="molecule type" value="Genomic_DNA"/>
</dbReference>
<reference evidence="1 3" key="1">
    <citation type="submission" date="2022-01" db="EMBL/GenBank/DDBJ databases">
        <title>Collection of gut derived symbiotic bacterial strains cultured from healthy donors.</title>
        <authorList>
            <person name="Lin H."/>
            <person name="Kohout C."/>
            <person name="Waligurski E."/>
            <person name="Pamer E.G."/>
        </authorList>
    </citation>
    <scope>NUCLEOTIDE SEQUENCE [LARGE SCALE GENOMIC DNA]</scope>
    <source>
        <strain evidence="1 3">DFI.3.7</strain>
    </source>
</reference>
<comment type="caution">
    <text evidence="2">The sequence shown here is derived from an EMBL/GenBank/DDBJ whole genome shotgun (WGS) entry which is preliminary data.</text>
</comment>
<evidence type="ECO:0000313" key="3">
    <source>
        <dbReference type="Proteomes" id="UP001200313"/>
    </source>
</evidence>
<dbReference type="RefSeq" id="WP_238074656.1">
    <property type="nucleotide sequence ID" value="NZ_JAKNJB010000028.1"/>
</dbReference>
<sequence length="102" mass="11253">MPLGLRRRRLRTLAGRRRFRPPSRLPPSTAEQYLSLPGSGARNGFELRTYEKNGVEYLDTGSYRCMEASSAPALWGSPGGYTTIQADGCARWYRAGGLAADL</sequence>
<evidence type="ECO:0000313" key="2">
    <source>
        <dbReference type="EMBL" id="MCQ4771038.1"/>
    </source>
</evidence>
<dbReference type="Proteomes" id="UP001204562">
    <property type="component" value="Unassembled WGS sequence"/>
</dbReference>
<dbReference type="EMBL" id="JANFYS010000023">
    <property type="protein sequence ID" value="MCQ4771038.1"/>
    <property type="molecule type" value="Genomic_DNA"/>
</dbReference>
<proteinExistence type="predicted"/>